<name>A0ABN2NMA1_9PSEU</name>
<dbReference type="SUPFAM" id="SSF46689">
    <property type="entry name" value="Homeodomain-like"/>
    <property type="match status" value="1"/>
</dbReference>
<comment type="caution">
    <text evidence="5">The sequence shown here is derived from an EMBL/GenBank/DDBJ whole genome shotgun (WGS) entry which is preliminary data.</text>
</comment>
<feature type="compositionally biased region" description="Low complexity" evidence="2">
    <location>
        <begin position="9"/>
        <end position="19"/>
    </location>
</feature>
<organism evidence="5 6">
    <name type="scientific">Pseudonocardia ailaonensis</name>
    <dbReference type="NCBI Taxonomy" id="367279"/>
    <lineage>
        <taxon>Bacteria</taxon>
        <taxon>Bacillati</taxon>
        <taxon>Actinomycetota</taxon>
        <taxon>Actinomycetes</taxon>
        <taxon>Pseudonocardiales</taxon>
        <taxon>Pseudonocardiaceae</taxon>
        <taxon>Pseudonocardia</taxon>
    </lineage>
</organism>
<keyword evidence="6" id="KW-1185">Reference proteome</keyword>
<protein>
    <recommendedName>
        <fullName evidence="7">HTH tetR-type domain-containing protein</fullName>
    </recommendedName>
</protein>
<dbReference type="Proteomes" id="UP001500449">
    <property type="component" value="Unassembled WGS sequence"/>
</dbReference>
<evidence type="ECO:0000256" key="2">
    <source>
        <dbReference type="SAM" id="MobiDB-lite"/>
    </source>
</evidence>
<dbReference type="RefSeq" id="WP_344425954.1">
    <property type="nucleotide sequence ID" value="NZ_BAAAQK010000027.1"/>
</dbReference>
<dbReference type="Pfam" id="PF21597">
    <property type="entry name" value="TetR_C_43"/>
    <property type="match status" value="1"/>
</dbReference>
<dbReference type="InterPro" id="IPR049445">
    <property type="entry name" value="TetR_SbtR-like_C"/>
</dbReference>
<keyword evidence="1" id="KW-0238">DNA-binding</keyword>
<accession>A0ABN2NMA1</accession>
<evidence type="ECO:0000313" key="6">
    <source>
        <dbReference type="Proteomes" id="UP001500449"/>
    </source>
</evidence>
<feature type="region of interest" description="Disordered" evidence="2">
    <location>
        <begin position="131"/>
        <end position="173"/>
    </location>
</feature>
<evidence type="ECO:0000259" key="4">
    <source>
        <dbReference type="Pfam" id="PF21597"/>
    </source>
</evidence>
<dbReference type="InterPro" id="IPR001647">
    <property type="entry name" value="HTH_TetR"/>
</dbReference>
<proteinExistence type="predicted"/>
<dbReference type="InterPro" id="IPR036271">
    <property type="entry name" value="Tet_transcr_reg_TetR-rel_C_sf"/>
</dbReference>
<reference evidence="5 6" key="1">
    <citation type="journal article" date="2019" name="Int. J. Syst. Evol. Microbiol.">
        <title>The Global Catalogue of Microorganisms (GCM) 10K type strain sequencing project: providing services to taxonomists for standard genome sequencing and annotation.</title>
        <authorList>
            <consortium name="The Broad Institute Genomics Platform"/>
            <consortium name="The Broad Institute Genome Sequencing Center for Infectious Disease"/>
            <person name="Wu L."/>
            <person name="Ma J."/>
        </authorList>
    </citation>
    <scope>NUCLEOTIDE SEQUENCE [LARGE SCALE GENOMIC DNA]</scope>
    <source>
        <strain evidence="5 6">JCM 16009</strain>
    </source>
</reference>
<sequence>MSGEDRSSGAVRGVAPAADPGGGRAAPGQPARRVRADARRNAERIVRVALAGLEEGPGDGSGSGAGNGTGRLRLHEVATRAGVGVATLYRLFESREGLVRAAWATFVDEELTPLAEAAVVEIGGDPGEVRPFALPSDAAGPRTTGPAGGAERAGGTDRAPGQDGDPGGRGPDGIAAAALRRALGRSLDALAAHQGLLAAARETSAIRVESVFGYLAALREVLGAAQREGGVRADLTVRDLGAVLIMALATVHPADPAGDDRRRALRLLLDGMRPGTGPLPPPSPGALLKPDADHPDA</sequence>
<dbReference type="Pfam" id="PF00440">
    <property type="entry name" value="TetR_N"/>
    <property type="match status" value="1"/>
</dbReference>
<dbReference type="EMBL" id="BAAAQK010000027">
    <property type="protein sequence ID" value="GAA1874649.1"/>
    <property type="molecule type" value="Genomic_DNA"/>
</dbReference>
<feature type="region of interest" description="Disordered" evidence="2">
    <location>
        <begin position="1"/>
        <end position="39"/>
    </location>
</feature>
<feature type="domain" description="Transcriptional regulator SbtR-like C-terminal" evidence="4">
    <location>
        <begin position="185"/>
        <end position="274"/>
    </location>
</feature>
<dbReference type="Gene3D" id="1.10.357.10">
    <property type="entry name" value="Tetracycline Repressor, domain 2"/>
    <property type="match status" value="2"/>
</dbReference>
<evidence type="ECO:0000256" key="1">
    <source>
        <dbReference type="ARBA" id="ARBA00023125"/>
    </source>
</evidence>
<dbReference type="InterPro" id="IPR009057">
    <property type="entry name" value="Homeodomain-like_sf"/>
</dbReference>
<gene>
    <name evidence="5" type="ORF">GCM10009836_64700</name>
</gene>
<feature type="region of interest" description="Disordered" evidence="2">
    <location>
        <begin position="271"/>
        <end position="297"/>
    </location>
</feature>
<feature type="domain" description="HTH tetR-type" evidence="3">
    <location>
        <begin position="67"/>
        <end position="102"/>
    </location>
</feature>
<evidence type="ECO:0008006" key="7">
    <source>
        <dbReference type="Google" id="ProtNLM"/>
    </source>
</evidence>
<evidence type="ECO:0000259" key="3">
    <source>
        <dbReference type="Pfam" id="PF00440"/>
    </source>
</evidence>
<evidence type="ECO:0000313" key="5">
    <source>
        <dbReference type="EMBL" id="GAA1874649.1"/>
    </source>
</evidence>
<dbReference type="SUPFAM" id="SSF48498">
    <property type="entry name" value="Tetracyclin repressor-like, C-terminal domain"/>
    <property type="match status" value="1"/>
</dbReference>